<dbReference type="Pfam" id="PF00089">
    <property type="entry name" value="Trypsin"/>
    <property type="match status" value="2"/>
</dbReference>
<keyword evidence="3" id="KW-0645">Protease</keyword>
<keyword evidence="7" id="KW-1185">Reference proteome</keyword>
<feature type="domain" description="Peptidase S1" evidence="5">
    <location>
        <begin position="330"/>
        <end position="477"/>
    </location>
</feature>
<feature type="transmembrane region" description="Helical" evidence="4">
    <location>
        <begin position="6"/>
        <end position="24"/>
    </location>
</feature>
<dbReference type="InterPro" id="IPR009003">
    <property type="entry name" value="Peptidase_S1_PA"/>
</dbReference>
<dbReference type="PROSITE" id="PS50240">
    <property type="entry name" value="TRYPSIN_DOM"/>
    <property type="match status" value="2"/>
</dbReference>
<keyword evidence="1" id="KW-1015">Disulfide bond</keyword>
<dbReference type="AlphaFoldDB" id="A0A8X7CAH3"/>
<protein>
    <submittedName>
        <fullName evidence="6">Polyserase-2</fullName>
    </submittedName>
</protein>
<dbReference type="InterPro" id="IPR001254">
    <property type="entry name" value="Trypsin_dom"/>
</dbReference>
<evidence type="ECO:0000259" key="5">
    <source>
        <dbReference type="PROSITE" id="PS50240"/>
    </source>
</evidence>
<dbReference type="PROSITE" id="PS00135">
    <property type="entry name" value="TRYPSIN_SER"/>
    <property type="match status" value="1"/>
</dbReference>
<evidence type="ECO:0000256" key="2">
    <source>
        <dbReference type="ARBA" id="ARBA00024195"/>
    </source>
</evidence>
<organism evidence="6 7">
    <name type="scientific">Trichonephila inaurata madagascariensis</name>
    <dbReference type="NCBI Taxonomy" id="2747483"/>
    <lineage>
        <taxon>Eukaryota</taxon>
        <taxon>Metazoa</taxon>
        <taxon>Ecdysozoa</taxon>
        <taxon>Arthropoda</taxon>
        <taxon>Chelicerata</taxon>
        <taxon>Arachnida</taxon>
        <taxon>Araneae</taxon>
        <taxon>Araneomorphae</taxon>
        <taxon>Entelegynae</taxon>
        <taxon>Araneoidea</taxon>
        <taxon>Nephilidae</taxon>
        <taxon>Trichonephila</taxon>
        <taxon>Trichonephila inaurata</taxon>
    </lineage>
</organism>
<dbReference type="InterPro" id="IPR001314">
    <property type="entry name" value="Peptidase_S1A"/>
</dbReference>
<dbReference type="OrthoDB" id="546450at2759"/>
<dbReference type="InterPro" id="IPR033116">
    <property type="entry name" value="TRYPSIN_SER"/>
</dbReference>
<evidence type="ECO:0000256" key="4">
    <source>
        <dbReference type="SAM" id="Phobius"/>
    </source>
</evidence>
<keyword evidence="4" id="KW-1133">Transmembrane helix</keyword>
<comment type="similarity">
    <text evidence="2">Belongs to the peptidase S1 family. CLIP subfamily.</text>
</comment>
<dbReference type="PROSITE" id="PS00134">
    <property type="entry name" value="TRYPSIN_HIS"/>
    <property type="match status" value="1"/>
</dbReference>
<keyword evidence="4" id="KW-0812">Transmembrane</keyword>
<evidence type="ECO:0000313" key="7">
    <source>
        <dbReference type="Proteomes" id="UP000886998"/>
    </source>
</evidence>
<dbReference type="Gene3D" id="2.40.10.10">
    <property type="entry name" value="Trypsin-like serine proteases"/>
    <property type="match status" value="2"/>
</dbReference>
<dbReference type="FunFam" id="2.40.10.10:FF:000068">
    <property type="entry name" value="transmembrane protease serine 2"/>
    <property type="match status" value="1"/>
</dbReference>
<dbReference type="Proteomes" id="UP000886998">
    <property type="component" value="Unassembled WGS sequence"/>
</dbReference>
<dbReference type="SUPFAM" id="SSF50494">
    <property type="entry name" value="Trypsin-like serine proteases"/>
    <property type="match status" value="2"/>
</dbReference>
<comment type="caution">
    <text evidence="6">The sequence shown here is derived from an EMBL/GenBank/DDBJ whole genome shotgun (WGS) entry which is preliminary data.</text>
</comment>
<dbReference type="InterPro" id="IPR043504">
    <property type="entry name" value="Peptidase_S1_PA_chymotrypsin"/>
</dbReference>
<keyword evidence="4" id="KW-0472">Membrane</keyword>
<dbReference type="CDD" id="cd00190">
    <property type="entry name" value="Tryp_SPc"/>
    <property type="match status" value="2"/>
</dbReference>
<dbReference type="PRINTS" id="PR00722">
    <property type="entry name" value="CHYMOTRYPSIN"/>
</dbReference>
<keyword evidence="3" id="KW-0378">Hydrolase</keyword>
<evidence type="ECO:0000256" key="3">
    <source>
        <dbReference type="RuleBase" id="RU363034"/>
    </source>
</evidence>
<feature type="domain" description="Peptidase S1" evidence="5">
    <location>
        <begin position="65"/>
        <end position="294"/>
    </location>
</feature>
<keyword evidence="3" id="KW-0720">Serine protease</keyword>
<proteinExistence type="inferred from homology"/>
<sequence length="477" mass="52818">MKGNPVIYSILIYIFLPVTFTFELRNGNWIGLNENHTFENEMNRASSSSQNCLCGRENVEETKRIVGGSTVNPPHRFPWMVAVVRRIYNVDDFYCGGALISPYYVLTAAHCLTSQTIRNTRVALGAHDSTSSPESVPISLLLAHPQYREDSLLNDIGLVKLRTPAQLGPYVNVLCLPASAVARPDEMATAVGWGMHKDPGGVPFEELQEVDLRILSLDACFVIHFPDFDNKTQICAGGQGRSPCAGDSGGPLFVKQGSKWYGVGVVAGGRGCGALPGIFTRVIKYLPWIERETGDSPPCILEPLKVGELPPVTPNLNDCGIPNEMEIERIAGGSETTPFELPWMAIIEYNDFFLGSGSLISPNFVLTAASIFKDWMLRDLHKISVILGQHEINPVSDNHEKRFDVMNIYIHSRYNSPTIHSNDLALIQLKEPVESQYRPICLPQRKDEYFPNTDLTIAGWGSTRLRSPLSSSLRKAE</sequence>
<evidence type="ECO:0000256" key="1">
    <source>
        <dbReference type="ARBA" id="ARBA00023157"/>
    </source>
</evidence>
<evidence type="ECO:0000313" key="6">
    <source>
        <dbReference type="EMBL" id="GFY57814.1"/>
    </source>
</evidence>
<dbReference type="GO" id="GO:0004252">
    <property type="term" value="F:serine-type endopeptidase activity"/>
    <property type="evidence" value="ECO:0007669"/>
    <property type="project" value="InterPro"/>
</dbReference>
<dbReference type="EMBL" id="BMAV01011756">
    <property type="protein sequence ID" value="GFY57814.1"/>
    <property type="molecule type" value="Genomic_DNA"/>
</dbReference>
<dbReference type="SMART" id="SM00020">
    <property type="entry name" value="Tryp_SPc"/>
    <property type="match status" value="2"/>
</dbReference>
<dbReference type="InterPro" id="IPR051487">
    <property type="entry name" value="Ser/Thr_Proteases_Immune/Dev"/>
</dbReference>
<accession>A0A8X7CAH3</accession>
<gene>
    <name evidence="6" type="primary">Prss36</name>
    <name evidence="6" type="ORF">TNIN_176311</name>
</gene>
<dbReference type="GO" id="GO:0006508">
    <property type="term" value="P:proteolysis"/>
    <property type="evidence" value="ECO:0007669"/>
    <property type="project" value="UniProtKB-KW"/>
</dbReference>
<name>A0A8X7CAH3_9ARAC</name>
<reference evidence="6" key="1">
    <citation type="submission" date="2020-08" db="EMBL/GenBank/DDBJ databases">
        <title>Multicomponent nature underlies the extraordinary mechanical properties of spider dragline silk.</title>
        <authorList>
            <person name="Kono N."/>
            <person name="Nakamura H."/>
            <person name="Mori M."/>
            <person name="Yoshida Y."/>
            <person name="Ohtoshi R."/>
            <person name="Malay A.D."/>
            <person name="Moran D.A.P."/>
            <person name="Tomita M."/>
            <person name="Numata K."/>
            <person name="Arakawa K."/>
        </authorList>
    </citation>
    <scope>NUCLEOTIDE SEQUENCE</scope>
</reference>
<dbReference type="PANTHER" id="PTHR24256">
    <property type="entry name" value="TRYPTASE-RELATED"/>
    <property type="match status" value="1"/>
</dbReference>
<dbReference type="InterPro" id="IPR018114">
    <property type="entry name" value="TRYPSIN_HIS"/>
</dbReference>